<feature type="chain" id="PRO_5012781910" description="Outer membrane efflux protein" evidence="1">
    <location>
        <begin position="33"/>
        <end position="451"/>
    </location>
</feature>
<comment type="caution">
    <text evidence="2">The sequence shown here is derived from an EMBL/GenBank/DDBJ whole genome shotgun (WGS) entry which is preliminary data.</text>
</comment>
<dbReference type="Gene3D" id="1.20.1600.10">
    <property type="entry name" value="Outer membrane efflux proteins (OEP)"/>
    <property type="match status" value="1"/>
</dbReference>
<dbReference type="RefSeq" id="WP_088255152.1">
    <property type="nucleotide sequence ID" value="NZ_NIDE01000005.1"/>
</dbReference>
<dbReference type="PANTHER" id="PTHR30203:SF24">
    <property type="entry name" value="BLR4935 PROTEIN"/>
    <property type="match status" value="1"/>
</dbReference>
<dbReference type="AlphaFoldDB" id="A0A225E0P9"/>
<dbReference type="InterPro" id="IPR010131">
    <property type="entry name" value="MdtP/NodT-like"/>
</dbReference>
<accession>A0A225E0P9</accession>
<protein>
    <recommendedName>
        <fullName evidence="4">Outer membrane efflux protein</fullName>
    </recommendedName>
</protein>
<gene>
    <name evidence="2" type="ORF">FRUB_04015</name>
</gene>
<evidence type="ECO:0000313" key="3">
    <source>
        <dbReference type="Proteomes" id="UP000214646"/>
    </source>
</evidence>
<dbReference type="Proteomes" id="UP000214646">
    <property type="component" value="Unassembled WGS sequence"/>
</dbReference>
<name>A0A225E0P9_9BACT</name>
<proteinExistence type="predicted"/>
<feature type="signal peptide" evidence="1">
    <location>
        <begin position="1"/>
        <end position="32"/>
    </location>
</feature>
<keyword evidence="1" id="KW-0732">Signal</keyword>
<sequence>MIRSFTLLGPYRLLRAASALATLAVAVAPAIAQPPDEAPAPKAIRVPAADKAGSTAFAPPGGYIPPSPAVTRFGLGECIAIALERQPAMKAAVHSLNATQIGIRSLDSMPHLIEHLSPDLPYRRQQAQRGLVLAQAEVEKTRQEIVYDVCRFYYTYIYARQQEQTANDFIEQMEIYYKVAEEIWKSGVRDPKIRISQFTLNVLRSAIGELQNLRLKAQTGHRAALDALREIMGVGPEYEFVPRDETLPLMNGTVSRDDVIAHALARRPELAQAAAGVDAFRLEVQAQAQIRRVKAPTLASGADLHAKQVPMPVRNGDYRPGALGPEMPATLVGPRESRVARALELSARQEDVYEKTVNLVRLEASNAYLTWEQSVQRLTRVKANYQRARAMVEESRAAAATRGDPEQLVATEALAGKAQADYVEAVLEHLKALATLERVTAGAIRADFPGR</sequence>
<dbReference type="OrthoDB" id="263943at2"/>
<dbReference type="EMBL" id="NIDE01000005">
    <property type="protein sequence ID" value="OWK41937.1"/>
    <property type="molecule type" value="Genomic_DNA"/>
</dbReference>
<keyword evidence="3" id="KW-1185">Reference proteome</keyword>
<evidence type="ECO:0000313" key="2">
    <source>
        <dbReference type="EMBL" id="OWK41937.1"/>
    </source>
</evidence>
<dbReference type="GO" id="GO:0015562">
    <property type="term" value="F:efflux transmembrane transporter activity"/>
    <property type="evidence" value="ECO:0007669"/>
    <property type="project" value="InterPro"/>
</dbReference>
<dbReference type="PANTHER" id="PTHR30203">
    <property type="entry name" value="OUTER MEMBRANE CATION EFFLUX PROTEIN"/>
    <property type="match status" value="1"/>
</dbReference>
<reference evidence="3" key="1">
    <citation type="submission" date="2017-06" db="EMBL/GenBank/DDBJ databases">
        <title>Genome analysis of Fimbriiglobus ruber SP5, the first member of the order Planctomycetales with confirmed chitinolytic capability.</title>
        <authorList>
            <person name="Ravin N.V."/>
            <person name="Rakitin A.L."/>
            <person name="Ivanova A.A."/>
            <person name="Beletsky A.V."/>
            <person name="Kulichevskaya I.S."/>
            <person name="Mardanov A.V."/>
            <person name="Dedysh S.N."/>
        </authorList>
    </citation>
    <scope>NUCLEOTIDE SEQUENCE [LARGE SCALE GENOMIC DNA]</scope>
    <source>
        <strain evidence="3">SP5</strain>
    </source>
</reference>
<organism evidence="2 3">
    <name type="scientific">Fimbriiglobus ruber</name>
    <dbReference type="NCBI Taxonomy" id="1908690"/>
    <lineage>
        <taxon>Bacteria</taxon>
        <taxon>Pseudomonadati</taxon>
        <taxon>Planctomycetota</taxon>
        <taxon>Planctomycetia</taxon>
        <taxon>Gemmatales</taxon>
        <taxon>Gemmataceae</taxon>
        <taxon>Fimbriiglobus</taxon>
    </lineage>
</organism>
<evidence type="ECO:0008006" key="4">
    <source>
        <dbReference type="Google" id="ProtNLM"/>
    </source>
</evidence>
<dbReference type="SUPFAM" id="SSF56954">
    <property type="entry name" value="Outer membrane efflux proteins (OEP)"/>
    <property type="match status" value="1"/>
</dbReference>
<evidence type="ECO:0000256" key="1">
    <source>
        <dbReference type="SAM" id="SignalP"/>
    </source>
</evidence>